<evidence type="ECO:0000313" key="3">
    <source>
        <dbReference type="Proteomes" id="UP000282076"/>
    </source>
</evidence>
<proteinExistence type="predicted"/>
<feature type="signal peptide" evidence="1">
    <location>
        <begin position="1"/>
        <end position="26"/>
    </location>
</feature>
<reference evidence="2 3" key="1">
    <citation type="submission" date="2018-10" db="EMBL/GenBank/DDBJ databases">
        <title>Cohnella sp. M2MS4P-1, whole genome shotgun sequence.</title>
        <authorList>
            <person name="Tuo L."/>
        </authorList>
    </citation>
    <scope>NUCLEOTIDE SEQUENCE [LARGE SCALE GENOMIC DNA]</scope>
    <source>
        <strain evidence="2 3">M2MS4P-1</strain>
    </source>
</reference>
<evidence type="ECO:0000313" key="2">
    <source>
        <dbReference type="EMBL" id="RKP51562.1"/>
    </source>
</evidence>
<organism evidence="2 3">
    <name type="scientific">Cohnella endophytica</name>
    <dbReference type="NCBI Taxonomy" id="2419778"/>
    <lineage>
        <taxon>Bacteria</taxon>
        <taxon>Bacillati</taxon>
        <taxon>Bacillota</taxon>
        <taxon>Bacilli</taxon>
        <taxon>Bacillales</taxon>
        <taxon>Paenibacillaceae</taxon>
        <taxon>Cohnella</taxon>
    </lineage>
</organism>
<keyword evidence="3" id="KW-1185">Reference proteome</keyword>
<name>A0A494XP33_9BACL</name>
<accession>A0A494XP33</accession>
<dbReference type="EMBL" id="RBZM01000007">
    <property type="protein sequence ID" value="RKP51562.1"/>
    <property type="molecule type" value="Genomic_DNA"/>
</dbReference>
<comment type="caution">
    <text evidence="2">The sequence shown here is derived from an EMBL/GenBank/DDBJ whole genome shotgun (WGS) entry which is preliminary data.</text>
</comment>
<dbReference type="OrthoDB" id="2599297at2"/>
<dbReference type="AlphaFoldDB" id="A0A494XP33"/>
<protein>
    <submittedName>
        <fullName evidence="2">Uncharacterized protein</fullName>
    </submittedName>
</protein>
<gene>
    <name evidence="2" type="ORF">D7Z26_17400</name>
</gene>
<sequence length="201" mass="22162">MRRNYSIVTICALVFYGLLCLTTVSAEGKSLTDDSGKLQYDFDEVKVQYAAEFLAYPVDSPENNDSQPIHVLYGVVILGTAGGMKEEFIRVDEGTSFARGLSNGFSWDNYADANQDKIFSTEFVTGKTLEGNSVVKDYSGGWKTIKLTRTVDRAGSMSNISMRFSWDLNGASDPFFEELAGKVYVVDPSSMKYVGQQEVGP</sequence>
<evidence type="ECO:0000256" key="1">
    <source>
        <dbReference type="SAM" id="SignalP"/>
    </source>
</evidence>
<dbReference type="RefSeq" id="WP_120978261.1">
    <property type="nucleotide sequence ID" value="NZ_RBZM01000007.1"/>
</dbReference>
<feature type="chain" id="PRO_5019777236" evidence="1">
    <location>
        <begin position="27"/>
        <end position="201"/>
    </location>
</feature>
<dbReference type="Proteomes" id="UP000282076">
    <property type="component" value="Unassembled WGS sequence"/>
</dbReference>
<keyword evidence="1" id="KW-0732">Signal</keyword>